<feature type="compositionally biased region" description="Basic and acidic residues" evidence="3">
    <location>
        <begin position="211"/>
        <end position="227"/>
    </location>
</feature>
<dbReference type="SMART" id="SM00382">
    <property type="entry name" value="AAA"/>
    <property type="match status" value="2"/>
</dbReference>
<dbReference type="InterPro" id="IPR032781">
    <property type="entry name" value="ABC_tran_Xtn"/>
</dbReference>
<dbReference type="InterPro" id="IPR027417">
    <property type="entry name" value="P-loop_NTPase"/>
</dbReference>
<dbReference type="GO" id="GO:0005524">
    <property type="term" value="F:ATP binding"/>
    <property type="evidence" value="ECO:0007669"/>
    <property type="project" value="UniProtKB-KW"/>
</dbReference>
<sequence length="488" mass="54594">MELLLKATDIYVEYKGREILSINELELYNYDRIGLVGSNGAGKSTLIKVLLGELALPGCIVKGIGNFAYIPQLTEAAWQESIDHALLGKLGVSRLDTQTMSGGEETRLKVAQALSGQVHGIFADEPTSHLDREGIDFLIGQLQYFSGALLIISHDRYFLDKVVNKIWELKDGKITEYWGNYSDYLGQKEEERQRQTAQYEQHVMERARLERAAEEKRKQAQKVDQKTKGAAKKGATESGGRLGHQKTIGSKQKTLYKAAKSMEHRIESMGDISAPEKARTVRFRQSQALALHNPYPITGTEINKIFDNKVLFEKASFQIPLGAKVAFTGGNGTGKTTLFQMILHREAGIAISPKAEIGYFAQNSYKFNRDQGVMTFMEDHCDYGQSEIRSVLASMGFSPNDIKKNLSVLSGGELIKLLLAKMLLGRYNILLMDEPSNFLDLPGIEALEILMKSYAGTILFISHDQRLLENVADRIYAIKDKRLCLIKE</sequence>
<accession>A0A098AUI7</accession>
<dbReference type="CDD" id="cd03221">
    <property type="entry name" value="ABCF_EF-3"/>
    <property type="match status" value="2"/>
</dbReference>
<evidence type="ECO:0000259" key="4">
    <source>
        <dbReference type="PROSITE" id="PS50893"/>
    </source>
</evidence>
<organism evidence="5">
    <name type="scientific">Desulfitobacterium hafniense</name>
    <name type="common">Desulfitobacterium frappieri</name>
    <dbReference type="NCBI Taxonomy" id="49338"/>
    <lineage>
        <taxon>Bacteria</taxon>
        <taxon>Bacillati</taxon>
        <taxon>Bacillota</taxon>
        <taxon>Clostridia</taxon>
        <taxon>Eubacteriales</taxon>
        <taxon>Desulfitobacteriaceae</taxon>
        <taxon>Desulfitobacterium</taxon>
    </lineage>
</organism>
<feature type="domain" description="ABC transporter" evidence="4">
    <location>
        <begin position="5"/>
        <end position="196"/>
    </location>
</feature>
<reference evidence="5" key="1">
    <citation type="submission" date="2014-07" db="EMBL/GenBank/DDBJ databases">
        <authorList>
            <person name="Hornung V.Bastian."/>
        </authorList>
    </citation>
    <scope>NUCLEOTIDE SEQUENCE</scope>
    <source>
        <strain evidence="5">PCE-S</strain>
    </source>
</reference>
<dbReference type="EMBL" id="LK996017">
    <property type="protein sequence ID" value="CDX00058.1"/>
    <property type="molecule type" value="Genomic_DNA"/>
</dbReference>
<evidence type="ECO:0000313" key="5">
    <source>
        <dbReference type="EMBL" id="CDX00058.1"/>
    </source>
</evidence>
<proteinExistence type="predicted"/>
<dbReference type="InterPro" id="IPR051309">
    <property type="entry name" value="ABCF_ATPase"/>
</dbReference>
<dbReference type="PATRIC" id="fig|49338.4.peg.183"/>
<dbReference type="AlphaFoldDB" id="A0A098AUI7"/>
<dbReference type="Gene3D" id="3.40.50.300">
    <property type="entry name" value="P-loop containing nucleotide triphosphate hydrolases"/>
    <property type="match status" value="3"/>
</dbReference>
<keyword evidence="2 5" id="KW-0067">ATP-binding</keyword>
<protein>
    <submittedName>
        <fullName evidence="5">Erythromycin resistance ATP-binding protein MsrA</fullName>
    </submittedName>
</protein>
<evidence type="ECO:0000256" key="1">
    <source>
        <dbReference type="ARBA" id="ARBA00022741"/>
    </source>
</evidence>
<dbReference type="PANTHER" id="PTHR42855:SF2">
    <property type="entry name" value="DRUG RESISTANCE ABC TRANSPORTER,ATP-BINDING PROTEIN"/>
    <property type="match status" value="1"/>
</dbReference>
<dbReference type="NCBIfam" id="NF000355">
    <property type="entry name" value="ribo_prot_ABC_F"/>
    <property type="match status" value="1"/>
</dbReference>
<evidence type="ECO:0000256" key="2">
    <source>
        <dbReference type="ARBA" id="ARBA00022840"/>
    </source>
</evidence>
<dbReference type="NCBIfam" id="NF000168">
    <property type="entry name" value="ABCF_Msr_all"/>
    <property type="match status" value="1"/>
</dbReference>
<dbReference type="GO" id="GO:0016887">
    <property type="term" value="F:ATP hydrolysis activity"/>
    <property type="evidence" value="ECO:0007669"/>
    <property type="project" value="InterPro"/>
</dbReference>
<evidence type="ECO:0000256" key="3">
    <source>
        <dbReference type="SAM" id="MobiDB-lite"/>
    </source>
</evidence>
<dbReference type="SUPFAM" id="SSF52540">
    <property type="entry name" value="P-loop containing nucleoside triphosphate hydrolases"/>
    <property type="match status" value="2"/>
</dbReference>
<dbReference type="PANTHER" id="PTHR42855">
    <property type="entry name" value="ABC TRANSPORTER ATP-BINDING SUBUNIT"/>
    <property type="match status" value="1"/>
</dbReference>
<dbReference type="RefSeq" id="WP_208925139.1">
    <property type="nucleotide sequence ID" value="NZ_JAYFNZ010000012.1"/>
</dbReference>
<dbReference type="Pfam" id="PF00005">
    <property type="entry name" value="ABC_tran"/>
    <property type="match status" value="2"/>
</dbReference>
<gene>
    <name evidence="5" type="ORF">DPCES_0171</name>
</gene>
<dbReference type="InterPro" id="IPR003593">
    <property type="entry name" value="AAA+_ATPase"/>
</dbReference>
<feature type="region of interest" description="Disordered" evidence="3">
    <location>
        <begin position="211"/>
        <end position="245"/>
    </location>
</feature>
<dbReference type="Pfam" id="PF12848">
    <property type="entry name" value="ABC_tran_Xtn"/>
    <property type="match status" value="1"/>
</dbReference>
<dbReference type="PROSITE" id="PS50893">
    <property type="entry name" value="ABC_TRANSPORTER_2"/>
    <property type="match status" value="1"/>
</dbReference>
<name>A0A098AUI7_DESHA</name>
<keyword evidence="1" id="KW-0547">Nucleotide-binding</keyword>
<dbReference type="InterPro" id="IPR003439">
    <property type="entry name" value="ABC_transporter-like_ATP-bd"/>
</dbReference>